<accession>A0A3S4P1P2</accession>
<dbReference type="EMBL" id="LR134318">
    <property type="protein sequence ID" value="VEF11435.1"/>
    <property type="molecule type" value="Genomic_DNA"/>
</dbReference>
<dbReference type="Proteomes" id="UP000281909">
    <property type="component" value="Chromosome"/>
</dbReference>
<evidence type="ECO:0000313" key="1">
    <source>
        <dbReference type="EMBL" id="VEF11435.1"/>
    </source>
</evidence>
<gene>
    <name evidence="1" type="ORF">NCTC9428_03054</name>
</gene>
<sequence length="1104" mass="125394">MKDSSDCMGAEYRRFRQRILKDCPSWRDDSATRWSHPDTEVVPRFRTLRRMIRAFRGKVRDSVRALMLENPDHEQMIRRALAIPASIPLLVERWSCARKLGQILVPLFISWREVQRRMNQVGTFEGREYLFYSRYKRMLGADIPLFDSGVDLTLRRLPLPSFAQLQTLRSLSPEWVHACFRVGVRTLAEIEPYARYGHYEVAGELALILIEEGVITRKEEFSWIKSKYEWRVLQEHCRDGLLWKSRQLVRVLRDHGIERQSIATVFEFYIERFNARRCAANLAVVQGAGFEDLTALYTVYGDKLWDTPTAGWSFVIDTLGARNVEDVKSFRRLIDSHHPLSSEYVEALKKIGAGISELAQCQSLILQASQKESPTSSIIGINVLAGAPHSLTIQQLTQCDGYLSNPEKLPEYLAILARYGYGSAVAVLEFQKCYKNTSTHLLEYLLKLLGERKAVLVDVVDWVQQASKSVDTDAYDYLLSVMELPHFVHLQQVLSIAWLGRRLLTFLVERKGLRSIDLLRGWYYDEVKGIQGFRWWGRMDDAYLLLLDDAYARNNFSVVTGNQSVVHDVVRSRCLAVLGERFVARDEESRAIYDERYATLFAQEICSLITVLPKILDRTAGVVLKSILRNAWEPSHVIEDQLAALNPLIDQLLTGSGPTDAVLNEMQVDAISMIYRTSVGTVLETWPKVRGREADLAALTLEPRYAMTWEKAFRRLDGLLERRSLNGLGRAAAYAMRFHERGDQDLAQTCKGLRAKRLEDAARDPWSLAEHLGVMLAAAREDTAVAQWVKKDLQDVAQMAGEGAQAFERFEQLNKLFNSTLPDALNEHAERFLAGFSETDAATFASRLLVTAQTLPGGGREQLREAFRQVRENVLETCLRWVAREQAKFVKVKTENLSTALEATLSKHPAAYFAKHAAVLCSQHNTQMWQESRQAHLVVFDPTQRRLAGMALVCLEPIPALHPTGLCLIVRAINPMDDMLAAHTASSIVETFFEVAIQIAEQNSLVAVAFPSHNGTHLLSNQKSIEDDIVARYMNKAKISIGDLADADAAEIRAHRRRNPLHVRMKFYAYEVGQEEVNDVYVLWQGDSTLARAERPAYAELDMD</sequence>
<name>A0A3S4P1P2_PSEFL</name>
<reference evidence="1 2" key="1">
    <citation type="submission" date="2018-12" db="EMBL/GenBank/DDBJ databases">
        <authorList>
            <consortium name="Pathogen Informatics"/>
        </authorList>
    </citation>
    <scope>NUCLEOTIDE SEQUENCE [LARGE SCALE GENOMIC DNA]</scope>
    <source>
        <strain evidence="1 2">NCTC9428</strain>
    </source>
</reference>
<proteinExistence type="predicted"/>
<organism evidence="1 2">
    <name type="scientific">Pseudomonas fluorescens</name>
    <dbReference type="NCBI Taxonomy" id="294"/>
    <lineage>
        <taxon>Bacteria</taxon>
        <taxon>Pseudomonadati</taxon>
        <taxon>Pseudomonadota</taxon>
        <taxon>Gammaproteobacteria</taxon>
        <taxon>Pseudomonadales</taxon>
        <taxon>Pseudomonadaceae</taxon>
        <taxon>Pseudomonas</taxon>
    </lineage>
</organism>
<dbReference type="AlphaFoldDB" id="A0A3S4P1P2"/>
<protein>
    <submittedName>
        <fullName evidence="1">Uncharacterized protein</fullName>
    </submittedName>
</protein>
<evidence type="ECO:0000313" key="2">
    <source>
        <dbReference type="Proteomes" id="UP000281909"/>
    </source>
</evidence>